<dbReference type="Proteomes" id="UP001066276">
    <property type="component" value="Chromosome 9"/>
</dbReference>
<dbReference type="InterPro" id="IPR002401">
    <property type="entry name" value="Cyt_P450_E_grp-I"/>
</dbReference>
<keyword evidence="7" id="KW-0256">Endoplasmic reticulum</keyword>
<comment type="similarity">
    <text evidence="4 14">Belongs to the cytochrome P450 family.</text>
</comment>
<evidence type="ECO:0000256" key="1">
    <source>
        <dbReference type="ARBA" id="ARBA00001971"/>
    </source>
</evidence>
<evidence type="ECO:0000256" key="4">
    <source>
        <dbReference type="ARBA" id="ARBA00010617"/>
    </source>
</evidence>
<dbReference type="InterPro" id="IPR008067">
    <property type="entry name" value="Cyt_P450_E_grp-I_CYP2A-like"/>
</dbReference>
<dbReference type="Pfam" id="PF00067">
    <property type="entry name" value="p450"/>
    <property type="match status" value="1"/>
</dbReference>
<dbReference type="InterPro" id="IPR001128">
    <property type="entry name" value="Cyt_P450"/>
</dbReference>
<keyword evidence="11 14" id="KW-0503">Monooxygenase</keyword>
<dbReference type="SUPFAM" id="SSF48264">
    <property type="entry name" value="Cytochrome P450"/>
    <property type="match status" value="1"/>
</dbReference>
<proteinExistence type="inferred from homology"/>
<evidence type="ECO:0000256" key="6">
    <source>
        <dbReference type="ARBA" id="ARBA00022723"/>
    </source>
</evidence>
<comment type="subcellular location">
    <subcellularLocation>
        <location evidence="3">Endoplasmic reticulum membrane</location>
    </subcellularLocation>
    <subcellularLocation>
        <location evidence="2">Microsome membrane</location>
    </subcellularLocation>
</comment>
<evidence type="ECO:0000256" key="13">
    <source>
        <dbReference type="PIRSR" id="PIRSR602401-1"/>
    </source>
</evidence>
<dbReference type="GO" id="GO:0005789">
    <property type="term" value="C:endoplasmic reticulum membrane"/>
    <property type="evidence" value="ECO:0007669"/>
    <property type="project" value="UniProtKB-SubCell"/>
</dbReference>
<dbReference type="PRINTS" id="PR00385">
    <property type="entry name" value="P450"/>
</dbReference>
<dbReference type="GO" id="GO:0016712">
    <property type="term" value="F:oxidoreductase activity, acting on paired donors, with incorporation or reduction of molecular oxygen, reduced flavin or flavoprotein as one donor, and incorporation of one atom of oxygen"/>
    <property type="evidence" value="ECO:0007669"/>
    <property type="project" value="InterPro"/>
</dbReference>
<accession>A0AAV7MTC2</accession>
<keyword evidence="9 14" id="KW-0560">Oxidoreductase</keyword>
<dbReference type="PRINTS" id="PR01684">
    <property type="entry name" value="EP450ICYP2A"/>
</dbReference>
<evidence type="ECO:0000256" key="10">
    <source>
        <dbReference type="ARBA" id="ARBA00023004"/>
    </source>
</evidence>
<keyword evidence="17" id="KW-1185">Reference proteome</keyword>
<keyword evidence="15" id="KW-0812">Transmembrane</keyword>
<evidence type="ECO:0000313" key="16">
    <source>
        <dbReference type="EMBL" id="KAJ1106827.1"/>
    </source>
</evidence>
<evidence type="ECO:0000256" key="9">
    <source>
        <dbReference type="ARBA" id="ARBA00023002"/>
    </source>
</evidence>
<keyword evidence="15" id="KW-1133">Transmembrane helix</keyword>
<evidence type="ECO:0000256" key="11">
    <source>
        <dbReference type="ARBA" id="ARBA00023033"/>
    </source>
</evidence>
<protein>
    <submittedName>
        <fullName evidence="16">Uncharacterized protein</fullName>
    </submittedName>
</protein>
<dbReference type="GO" id="GO:0006805">
    <property type="term" value="P:xenobiotic metabolic process"/>
    <property type="evidence" value="ECO:0007669"/>
    <property type="project" value="TreeGrafter"/>
</dbReference>
<evidence type="ECO:0000256" key="3">
    <source>
        <dbReference type="ARBA" id="ARBA00004586"/>
    </source>
</evidence>
<evidence type="ECO:0000256" key="5">
    <source>
        <dbReference type="ARBA" id="ARBA00022617"/>
    </source>
</evidence>
<feature type="binding site" description="axial binding residue" evidence="13">
    <location>
        <position position="445"/>
    </location>
    <ligand>
        <name>heme</name>
        <dbReference type="ChEBI" id="CHEBI:30413"/>
    </ligand>
    <ligandPart>
        <name>Fe</name>
        <dbReference type="ChEBI" id="CHEBI:18248"/>
    </ligandPart>
</feature>
<evidence type="ECO:0000256" key="15">
    <source>
        <dbReference type="SAM" id="Phobius"/>
    </source>
</evidence>
<gene>
    <name evidence="16" type="ORF">NDU88_004225</name>
</gene>
<keyword evidence="10 13" id="KW-0408">Iron</keyword>
<evidence type="ECO:0000256" key="14">
    <source>
        <dbReference type="RuleBase" id="RU000461"/>
    </source>
</evidence>
<dbReference type="GO" id="GO:0008392">
    <property type="term" value="F:arachidonate epoxygenase activity"/>
    <property type="evidence" value="ECO:0007669"/>
    <property type="project" value="TreeGrafter"/>
</dbReference>
<organism evidence="16 17">
    <name type="scientific">Pleurodeles waltl</name>
    <name type="common">Iberian ribbed newt</name>
    <dbReference type="NCBI Taxonomy" id="8319"/>
    <lineage>
        <taxon>Eukaryota</taxon>
        <taxon>Metazoa</taxon>
        <taxon>Chordata</taxon>
        <taxon>Craniata</taxon>
        <taxon>Vertebrata</taxon>
        <taxon>Euteleostomi</taxon>
        <taxon>Amphibia</taxon>
        <taxon>Batrachia</taxon>
        <taxon>Caudata</taxon>
        <taxon>Salamandroidea</taxon>
        <taxon>Salamandridae</taxon>
        <taxon>Pleurodelinae</taxon>
        <taxon>Pleurodeles</taxon>
    </lineage>
</organism>
<evidence type="ECO:0000256" key="2">
    <source>
        <dbReference type="ARBA" id="ARBA00004524"/>
    </source>
</evidence>
<dbReference type="FunFam" id="1.10.630.10:FF:000001">
    <property type="entry name" value="Cytochrome P450, family 2"/>
    <property type="match status" value="1"/>
</dbReference>
<dbReference type="GO" id="GO:0020037">
    <property type="term" value="F:heme binding"/>
    <property type="evidence" value="ECO:0007669"/>
    <property type="project" value="InterPro"/>
</dbReference>
<dbReference type="EMBL" id="JANPWB010000013">
    <property type="protein sequence ID" value="KAJ1106827.1"/>
    <property type="molecule type" value="Genomic_DNA"/>
</dbReference>
<dbReference type="GO" id="GO:0005506">
    <property type="term" value="F:iron ion binding"/>
    <property type="evidence" value="ECO:0007669"/>
    <property type="project" value="InterPro"/>
</dbReference>
<keyword evidence="8" id="KW-0492">Microsome</keyword>
<evidence type="ECO:0000256" key="7">
    <source>
        <dbReference type="ARBA" id="ARBA00022824"/>
    </source>
</evidence>
<sequence>METLAWLGQGVFSLPLLIFAFALFVFFWWRTQSSLLGNLPPGPRPLPLLGNLLQLRGVPILECLSKFKETYGPVYTLYFGSQKVVMLCGFQAIKEALVDHGEEFSGRPDFPVSKRTFKRQGIFFSVGDPWKQVRRFSLTTLRNFGMGKRSIEERIQEEIQCLVEELRKTKGLSFDPTFFIRRSVSNVICSIVFGNRFDYKDEKFQVLLDLIAENLQRVDNFWVQMYNFFPAVLDPFPGPHQKLFENYREQMRFVEEIMEKHKASLDPSSPRDYIDAFLIKIEQEKADPTSIFHYENLLISSLDIFFAGSESTSITLWYGLLLLLKHPEVEAKVHEEIELVIGKNRSPRMEDRVKMPYTDATIHEIQRFIDIFPLGVPHSVTVDTKFRGYTIPKDTMVMPLLNTVLHDPEHFKHPTTFNPGHFLEQDGSFKKNDAFLAFSTGKRMCIGEGLARMELFLFFTTILQNFKLRSSIDHKDIDVTPVFKTFTKLPPLYQLSLDNRL</sequence>
<keyword evidence="5 13" id="KW-0349">Heme</keyword>
<dbReference type="CDD" id="cd11026">
    <property type="entry name" value="CYP2"/>
    <property type="match status" value="1"/>
</dbReference>
<evidence type="ECO:0000256" key="12">
    <source>
        <dbReference type="ARBA" id="ARBA00023136"/>
    </source>
</evidence>
<dbReference type="GO" id="GO:0019373">
    <property type="term" value="P:epoxygenase P450 pathway"/>
    <property type="evidence" value="ECO:0007669"/>
    <property type="project" value="TreeGrafter"/>
</dbReference>
<dbReference type="InterPro" id="IPR050182">
    <property type="entry name" value="Cytochrome_P450_fam2"/>
</dbReference>
<dbReference type="PROSITE" id="PS00086">
    <property type="entry name" value="CYTOCHROME_P450"/>
    <property type="match status" value="1"/>
</dbReference>
<comment type="cofactor">
    <cofactor evidence="1 13">
        <name>heme</name>
        <dbReference type="ChEBI" id="CHEBI:30413"/>
    </cofactor>
</comment>
<dbReference type="InterPro" id="IPR017972">
    <property type="entry name" value="Cyt_P450_CS"/>
</dbReference>
<dbReference type="AlphaFoldDB" id="A0AAV7MTC2"/>
<evidence type="ECO:0000256" key="8">
    <source>
        <dbReference type="ARBA" id="ARBA00022848"/>
    </source>
</evidence>
<name>A0AAV7MTC2_PLEWA</name>
<evidence type="ECO:0000313" key="17">
    <source>
        <dbReference type="Proteomes" id="UP001066276"/>
    </source>
</evidence>
<feature type="transmembrane region" description="Helical" evidence="15">
    <location>
        <begin position="6"/>
        <end position="29"/>
    </location>
</feature>
<dbReference type="Gene3D" id="1.10.630.10">
    <property type="entry name" value="Cytochrome P450"/>
    <property type="match status" value="1"/>
</dbReference>
<reference evidence="16" key="1">
    <citation type="journal article" date="2022" name="bioRxiv">
        <title>Sequencing and chromosome-scale assembly of the giantPleurodeles waltlgenome.</title>
        <authorList>
            <person name="Brown T."/>
            <person name="Elewa A."/>
            <person name="Iarovenko S."/>
            <person name="Subramanian E."/>
            <person name="Araus A.J."/>
            <person name="Petzold A."/>
            <person name="Susuki M."/>
            <person name="Suzuki K.-i.T."/>
            <person name="Hayashi T."/>
            <person name="Toyoda A."/>
            <person name="Oliveira C."/>
            <person name="Osipova E."/>
            <person name="Leigh N.D."/>
            <person name="Simon A."/>
            <person name="Yun M.H."/>
        </authorList>
    </citation>
    <scope>NUCLEOTIDE SEQUENCE</scope>
    <source>
        <strain evidence="16">20211129_DDA</strain>
        <tissue evidence="16">Liver</tissue>
    </source>
</reference>
<comment type="caution">
    <text evidence="16">The sequence shown here is derived from an EMBL/GenBank/DDBJ whole genome shotgun (WGS) entry which is preliminary data.</text>
</comment>
<keyword evidence="12 15" id="KW-0472">Membrane</keyword>
<dbReference type="PANTHER" id="PTHR24300:SF153">
    <property type="entry name" value="CYTOCHROME P450 2G1-LIKE-RELATED"/>
    <property type="match status" value="1"/>
</dbReference>
<dbReference type="PANTHER" id="PTHR24300">
    <property type="entry name" value="CYTOCHROME P450 508A4-RELATED"/>
    <property type="match status" value="1"/>
</dbReference>
<dbReference type="InterPro" id="IPR036396">
    <property type="entry name" value="Cyt_P450_sf"/>
</dbReference>
<keyword evidence="6 13" id="KW-0479">Metal-binding</keyword>
<dbReference type="PRINTS" id="PR00463">
    <property type="entry name" value="EP450I"/>
</dbReference>